<dbReference type="AlphaFoldDB" id="A0A1C7I5L8"/>
<dbReference type="KEGG" id="byl:A4V09_03845"/>
<gene>
    <name evidence="1" type="ORF">A4V09_03845</name>
</gene>
<dbReference type="RefSeq" id="WP_065541188.1">
    <property type="nucleotide sequence ID" value="NZ_CP015405.2"/>
</dbReference>
<protein>
    <submittedName>
        <fullName evidence="1">Spore coat protein</fullName>
    </submittedName>
</protein>
<keyword evidence="2" id="KW-1185">Reference proteome</keyword>
<dbReference type="OrthoDB" id="1683800at2"/>
<reference evidence="1" key="1">
    <citation type="submission" date="2017-04" db="EMBL/GenBank/DDBJ databases">
        <title>Complete Genome Sequences of Twelve Strains of a Stable Defined Moderately Diverse Mouse Microbiota 2 (sDMDMm2).</title>
        <authorList>
            <person name="Uchimura Y."/>
            <person name="Wyss M."/>
            <person name="Brugiroux S."/>
            <person name="Limenitakis J.P."/>
            <person name="Stecher B."/>
            <person name="McCoy K.D."/>
            <person name="Macpherson A.J."/>
        </authorList>
    </citation>
    <scope>NUCLEOTIDE SEQUENCE</scope>
    <source>
        <strain evidence="1">YL58</strain>
    </source>
</reference>
<proteinExistence type="predicted"/>
<evidence type="ECO:0000313" key="2">
    <source>
        <dbReference type="Proteomes" id="UP000092574"/>
    </source>
</evidence>
<dbReference type="Proteomes" id="UP000092574">
    <property type="component" value="Chromosome"/>
</dbReference>
<name>A0A1C7I5L8_9FIRM</name>
<organism evidence="1 2">
    <name type="scientific">Blautia pseudococcoides</name>
    <dbReference type="NCBI Taxonomy" id="1796616"/>
    <lineage>
        <taxon>Bacteria</taxon>
        <taxon>Bacillati</taxon>
        <taxon>Bacillota</taxon>
        <taxon>Clostridia</taxon>
        <taxon>Lachnospirales</taxon>
        <taxon>Lachnospiraceae</taxon>
        <taxon>Blautia</taxon>
    </lineage>
</organism>
<dbReference type="Pfam" id="PF07875">
    <property type="entry name" value="Coat_F"/>
    <property type="match status" value="1"/>
</dbReference>
<accession>A0A1C7I5L8</accession>
<sequence length="85" mass="9455">MTDKTMVSDTLVGINGELGHYGAMIPQTENAQLKQTLKQMRNQAEMSQEEIYQIARAKSYYVPAAKATPEEVSHVKNVLTQLSAQ</sequence>
<dbReference type="EMBL" id="CP015405">
    <property type="protein sequence ID" value="ANU74967.1"/>
    <property type="molecule type" value="Genomic_DNA"/>
</dbReference>
<dbReference type="STRING" id="1796616.A4V09_03845"/>
<dbReference type="InterPro" id="IPR012851">
    <property type="entry name" value="Spore_coat_CotF-like"/>
</dbReference>
<evidence type="ECO:0000313" key="1">
    <source>
        <dbReference type="EMBL" id="ANU74967.1"/>
    </source>
</evidence>